<dbReference type="SMART" id="SM00331">
    <property type="entry name" value="PP2C_SIG"/>
    <property type="match status" value="1"/>
</dbReference>
<sequence length="316" mass="33841">MHSVYGRLLSRSIVNGLYNCSSSSSSSGTSRTAVANTTNENVSPKSRPKLVSAVAGFPKSFKSGKVRKGQIGDDAWLVKNVDSADVLAVADGVGGWRDYGVDPSDFSLSLLRSIERITSISNPCNFRNPVDLLSAAFHELLHSKRPITGSSTACILILEHESNNLFTVNIGDSGFLVVRKGQVVHKSEEQQHYFNTPFQLALPPPGHHGSALSDSPQSASQSQFAVQDGDVILLATDGVFDNVPQPVLVAELSKLGGVRDQLCVQQTANSIALMARNLSFDGRYMSPFAQRARDYGIRAVGGKPDDITVLLATVAI</sequence>
<name>A0A162P450_9CRUS</name>
<dbReference type="GO" id="GO:0004722">
    <property type="term" value="F:protein serine/threonine phosphatase activity"/>
    <property type="evidence" value="ECO:0007669"/>
    <property type="project" value="UniProtKB-EC"/>
</dbReference>
<dbReference type="InterPro" id="IPR039123">
    <property type="entry name" value="PPTC7"/>
</dbReference>
<feature type="domain" description="PPM-type phosphatase" evidence="9">
    <location>
        <begin position="54"/>
        <end position="314"/>
    </location>
</feature>
<gene>
    <name evidence="10" type="ORF">APZ42_015020</name>
</gene>
<dbReference type="AlphaFoldDB" id="A0A162P450"/>
<keyword evidence="5 7" id="KW-0904">Protein phosphatase</keyword>
<keyword evidence="4 7" id="KW-0460">Magnesium</keyword>
<dbReference type="Gene3D" id="3.60.40.10">
    <property type="entry name" value="PPM-type phosphatase domain"/>
    <property type="match status" value="1"/>
</dbReference>
<dbReference type="Proteomes" id="UP000076858">
    <property type="component" value="Unassembled WGS sequence"/>
</dbReference>
<dbReference type="EC" id="3.1.3.16" evidence="7"/>
<comment type="similarity">
    <text evidence="3 7">Belongs to the PP2C family.</text>
</comment>
<protein>
    <recommendedName>
        <fullName evidence="7">Protein phosphatase</fullName>
        <ecNumber evidence="7">3.1.3.16</ecNumber>
    </recommendedName>
</protein>
<evidence type="ECO:0000256" key="6">
    <source>
        <dbReference type="ARBA" id="ARBA00023211"/>
    </source>
</evidence>
<comment type="cofactor">
    <cofactor evidence="2 7">
        <name>Mg(2+)</name>
        <dbReference type="ChEBI" id="CHEBI:18420"/>
    </cofactor>
</comment>
<dbReference type="EMBL" id="LRGB01000512">
    <property type="protein sequence ID" value="KZS18503.1"/>
    <property type="molecule type" value="Genomic_DNA"/>
</dbReference>
<evidence type="ECO:0000256" key="4">
    <source>
        <dbReference type="ARBA" id="ARBA00022842"/>
    </source>
</evidence>
<dbReference type="SUPFAM" id="SSF81606">
    <property type="entry name" value="PP2C-like"/>
    <property type="match status" value="1"/>
</dbReference>
<comment type="caution">
    <text evidence="10">The sequence shown here is derived from an EMBL/GenBank/DDBJ whole genome shotgun (WGS) entry which is preliminary data.</text>
</comment>
<dbReference type="InterPro" id="IPR036457">
    <property type="entry name" value="PPM-type-like_dom_sf"/>
</dbReference>
<evidence type="ECO:0000256" key="2">
    <source>
        <dbReference type="ARBA" id="ARBA00001946"/>
    </source>
</evidence>
<evidence type="ECO:0000313" key="11">
    <source>
        <dbReference type="Proteomes" id="UP000076858"/>
    </source>
</evidence>
<proteinExistence type="inferred from homology"/>
<dbReference type="Pfam" id="PF13672">
    <property type="entry name" value="PP2C_2"/>
    <property type="match status" value="1"/>
</dbReference>
<organism evidence="10 11">
    <name type="scientific">Daphnia magna</name>
    <dbReference type="NCBI Taxonomy" id="35525"/>
    <lineage>
        <taxon>Eukaryota</taxon>
        <taxon>Metazoa</taxon>
        <taxon>Ecdysozoa</taxon>
        <taxon>Arthropoda</taxon>
        <taxon>Crustacea</taxon>
        <taxon>Branchiopoda</taxon>
        <taxon>Diplostraca</taxon>
        <taxon>Cladocera</taxon>
        <taxon>Anomopoda</taxon>
        <taxon>Daphniidae</taxon>
        <taxon>Daphnia</taxon>
    </lineage>
</organism>
<evidence type="ECO:0000256" key="7">
    <source>
        <dbReference type="RuleBase" id="RU366020"/>
    </source>
</evidence>
<dbReference type="SMART" id="SM00332">
    <property type="entry name" value="PP2Cc"/>
    <property type="match status" value="1"/>
</dbReference>
<feature type="region of interest" description="Disordered" evidence="8">
    <location>
        <begin position="22"/>
        <end position="46"/>
    </location>
</feature>
<evidence type="ECO:0000256" key="3">
    <source>
        <dbReference type="ARBA" id="ARBA00006702"/>
    </source>
</evidence>
<evidence type="ECO:0000256" key="1">
    <source>
        <dbReference type="ARBA" id="ARBA00001936"/>
    </source>
</evidence>
<keyword evidence="7" id="KW-0479">Metal-binding</keyword>
<keyword evidence="6 7" id="KW-0464">Manganese</keyword>
<dbReference type="PROSITE" id="PS51746">
    <property type="entry name" value="PPM_2"/>
    <property type="match status" value="1"/>
</dbReference>
<dbReference type="GO" id="GO:0046872">
    <property type="term" value="F:metal ion binding"/>
    <property type="evidence" value="ECO:0007669"/>
    <property type="project" value="UniProtKB-UniRule"/>
</dbReference>
<evidence type="ECO:0000256" key="5">
    <source>
        <dbReference type="ARBA" id="ARBA00022912"/>
    </source>
</evidence>
<dbReference type="STRING" id="35525.A0A162P450"/>
<feature type="compositionally biased region" description="Polar residues" evidence="8">
    <location>
        <begin position="28"/>
        <end position="44"/>
    </location>
</feature>
<evidence type="ECO:0000256" key="8">
    <source>
        <dbReference type="SAM" id="MobiDB-lite"/>
    </source>
</evidence>
<comment type="cofactor">
    <cofactor evidence="1 7">
        <name>Mn(2+)</name>
        <dbReference type="ChEBI" id="CHEBI:29035"/>
    </cofactor>
</comment>
<dbReference type="PANTHER" id="PTHR12320">
    <property type="entry name" value="PROTEIN PHOSPHATASE 2C"/>
    <property type="match status" value="1"/>
</dbReference>
<keyword evidence="7" id="KW-0378">Hydrolase</keyword>
<keyword evidence="11" id="KW-1185">Reference proteome</keyword>
<comment type="catalytic activity">
    <reaction evidence="7">
        <text>O-phospho-L-seryl-[protein] + H2O = L-seryl-[protein] + phosphate</text>
        <dbReference type="Rhea" id="RHEA:20629"/>
        <dbReference type="Rhea" id="RHEA-COMP:9863"/>
        <dbReference type="Rhea" id="RHEA-COMP:11604"/>
        <dbReference type="ChEBI" id="CHEBI:15377"/>
        <dbReference type="ChEBI" id="CHEBI:29999"/>
        <dbReference type="ChEBI" id="CHEBI:43474"/>
        <dbReference type="ChEBI" id="CHEBI:83421"/>
        <dbReference type="EC" id="3.1.3.16"/>
    </reaction>
</comment>
<reference evidence="10 11" key="1">
    <citation type="submission" date="2016-03" db="EMBL/GenBank/DDBJ databases">
        <title>EvidentialGene: Evidence-directed Construction of Genes on Genomes.</title>
        <authorList>
            <person name="Gilbert D.G."/>
            <person name="Choi J.-H."/>
            <person name="Mockaitis K."/>
            <person name="Colbourne J."/>
            <person name="Pfrender M."/>
        </authorList>
    </citation>
    <scope>NUCLEOTIDE SEQUENCE [LARGE SCALE GENOMIC DNA]</scope>
    <source>
        <strain evidence="10 11">Xinb3</strain>
        <tissue evidence="10">Complete organism</tissue>
    </source>
</reference>
<dbReference type="PANTHER" id="PTHR12320:SF1">
    <property type="entry name" value="PROTEIN PHOSPHATASE PTC7 HOMOLOG"/>
    <property type="match status" value="1"/>
</dbReference>
<comment type="catalytic activity">
    <reaction evidence="7">
        <text>O-phospho-L-threonyl-[protein] + H2O = L-threonyl-[protein] + phosphate</text>
        <dbReference type="Rhea" id="RHEA:47004"/>
        <dbReference type="Rhea" id="RHEA-COMP:11060"/>
        <dbReference type="Rhea" id="RHEA-COMP:11605"/>
        <dbReference type="ChEBI" id="CHEBI:15377"/>
        <dbReference type="ChEBI" id="CHEBI:30013"/>
        <dbReference type="ChEBI" id="CHEBI:43474"/>
        <dbReference type="ChEBI" id="CHEBI:61977"/>
        <dbReference type="EC" id="3.1.3.16"/>
    </reaction>
</comment>
<evidence type="ECO:0000259" key="9">
    <source>
        <dbReference type="PROSITE" id="PS51746"/>
    </source>
</evidence>
<dbReference type="FunFam" id="3.60.40.10:FF:000110">
    <property type="entry name" value="Integrin-linked kinase-associated serine/threonine phosphatase 2C"/>
    <property type="match status" value="1"/>
</dbReference>
<evidence type="ECO:0000313" key="10">
    <source>
        <dbReference type="EMBL" id="KZS18503.1"/>
    </source>
</evidence>
<accession>A0A162P450</accession>
<dbReference type="GO" id="GO:0005739">
    <property type="term" value="C:mitochondrion"/>
    <property type="evidence" value="ECO:0007669"/>
    <property type="project" value="TreeGrafter"/>
</dbReference>
<dbReference type="OrthoDB" id="60843at2759"/>
<dbReference type="InterPro" id="IPR001932">
    <property type="entry name" value="PPM-type_phosphatase-like_dom"/>
</dbReference>